<proteinExistence type="predicted"/>
<reference evidence="2 3" key="1">
    <citation type="submission" date="2018-07" db="EMBL/GenBank/DDBJ databases">
        <title>Complete genome sequence of Flavobacterium psychrolimnae LMG 22018.</title>
        <authorList>
            <person name="Kim D.-U."/>
        </authorList>
    </citation>
    <scope>NUCLEOTIDE SEQUENCE [LARGE SCALE GENOMIC DNA]</scope>
    <source>
        <strain evidence="2 3">LMG 22018</strain>
    </source>
</reference>
<organism evidence="2 3">
    <name type="scientific">Flavobacterium psychrolimnae</name>
    <dbReference type="NCBI Taxonomy" id="249351"/>
    <lineage>
        <taxon>Bacteria</taxon>
        <taxon>Pseudomonadati</taxon>
        <taxon>Bacteroidota</taxon>
        <taxon>Flavobacteriia</taxon>
        <taxon>Flavobacteriales</taxon>
        <taxon>Flavobacteriaceae</taxon>
        <taxon>Flavobacterium</taxon>
    </lineage>
</organism>
<gene>
    <name evidence="2" type="ORF">DR980_13460</name>
</gene>
<dbReference type="EMBL" id="QNUX01000013">
    <property type="protein sequence ID" value="RBN49445.1"/>
    <property type="molecule type" value="Genomic_DNA"/>
</dbReference>
<comment type="caution">
    <text evidence="2">The sequence shown here is derived from an EMBL/GenBank/DDBJ whole genome shotgun (WGS) entry which is preliminary data.</text>
</comment>
<feature type="region of interest" description="Disordered" evidence="1">
    <location>
        <begin position="218"/>
        <end position="267"/>
    </location>
</feature>
<accession>A0A366AX47</accession>
<feature type="compositionally biased region" description="Low complexity" evidence="1">
    <location>
        <begin position="230"/>
        <end position="248"/>
    </location>
</feature>
<sequence>MNDKNFEYLRDQLKYTGFGEGLESELKEKMQQQKPSFTLTHNSQYGNDSATATLNFKKSDQSDMYFFNSYKVDLQKENSKEALEQTFYINKGSNITMKEAYNLMEGRAVNKDLTSKEGQVYNTWVQMDFKESDSAGNFKLNQYHQNYGYDLEAALSKHPIKELDTAKFKEDLMDSLKKGNLQSATFLKDGKEVKHYIEANPQFKTINAYDGNLKRIDNRQTKEEKQSEGQNTSQKQDNKKQSQNTNDDGPAAPQEAKKRKRKQSNSM</sequence>
<evidence type="ECO:0008006" key="4">
    <source>
        <dbReference type="Google" id="ProtNLM"/>
    </source>
</evidence>
<dbReference type="Proteomes" id="UP000253676">
    <property type="component" value="Unassembled WGS sequence"/>
</dbReference>
<evidence type="ECO:0000256" key="1">
    <source>
        <dbReference type="SAM" id="MobiDB-lite"/>
    </source>
</evidence>
<name>A0A366AX47_9FLAO</name>
<dbReference type="RefSeq" id="WP_113636984.1">
    <property type="nucleotide sequence ID" value="NZ_QNUX01000013.1"/>
</dbReference>
<evidence type="ECO:0000313" key="2">
    <source>
        <dbReference type="EMBL" id="RBN49445.1"/>
    </source>
</evidence>
<evidence type="ECO:0000313" key="3">
    <source>
        <dbReference type="Proteomes" id="UP000253676"/>
    </source>
</evidence>
<dbReference type="AlphaFoldDB" id="A0A366AX47"/>
<keyword evidence="3" id="KW-1185">Reference proteome</keyword>
<dbReference type="OrthoDB" id="6372253at2"/>
<feature type="compositionally biased region" description="Basic residues" evidence="1">
    <location>
        <begin position="257"/>
        <end position="267"/>
    </location>
</feature>
<feature type="compositionally biased region" description="Basic and acidic residues" evidence="1">
    <location>
        <begin position="218"/>
        <end position="227"/>
    </location>
</feature>
<protein>
    <recommendedName>
        <fullName evidence="4">DUF3945 domain-containing protein</fullName>
    </recommendedName>
</protein>